<accession>A0A4Q7J6T8</accession>
<dbReference type="Pfam" id="PF00440">
    <property type="entry name" value="TetR_N"/>
    <property type="match status" value="1"/>
</dbReference>
<keyword evidence="7" id="KW-1185">Reference proteome</keyword>
<keyword evidence="1" id="KW-0805">Transcription regulation</keyword>
<dbReference type="InterPro" id="IPR009057">
    <property type="entry name" value="Homeodomain-like_sf"/>
</dbReference>
<dbReference type="InterPro" id="IPR004111">
    <property type="entry name" value="Repressor_TetR_C"/>
</dbReference>
<feature type="DNA-binding region" description="H-T-H motif" evidence="4">
    <location>
        <begin position="77"/>
        <end position="96"/>
    </location>
</feature>
<dbReference type="GO" id="GO:0000976">
    <property type="term" value="F:transcription cis-regulatory region binding"/>
    <property type="evidence" value="ECO:0007669"/>
    <property type="project" value="TreeGrafter"/>
</dbReference>
<keyword evidence="2 4" id="KW-0238">DNA-binding</keyword>
<dbReference type="Proteomes" id="UP000292003">
    <property type="component" value="Unassembled WGS sequence"/>
</dbReference>
<organism evidence="6 7">
    <name type="scientific">Amycolatopsis suaedae</name>
    <dbReference type="NCBI Taxonomy" id="2510978"/>
    <lineage>
        <taxon>Bacteria</taxon>
        <taxon>Bacillati</taxon>
        <taxon>Actinomycetota</taxon>
        <taxon>Actinomycetes</taxon>
        <taxon>Pseudonocardiales</taxon>
        <taxon>Pseudonocardiaceae</taxon>
        <taxon>Amycolatopsis</taxon>
    </lineage>
</organism>
<feature type="domain" description="HTH tetR-type" evidence="5">
    <location>
        <begin position="54"/>
        <end position="114"/>
    </location>
</feature>
<dbReference type="InterPro" id="IPR050109">
    <property type="entry name" value="HTH-type_TetR-like_transc_reg"/>
</dbReference>
<evidence type="ECO:0000256" key="4">
    <source>
        <dbReference type="PROSITE-ProRule" id="PRU00335"/>
    </source>
</evidence>
<proteinExistence type="predicted"/>
<comment type="caution">
    <text evidence="6">The sequence shown here is derived from an EMBL/GenBank/DDBJ whole genome shotgun (WGS) entry which is preliminary data.</text>
</comment>
<dbReference type="EMBL" id="SFCC01000011">
    <property type="protein sequence ID" value="RZQ61724.1"/>
    <property type="molecule type" value="Genomic_DNA"/>
</dbReference>
<dbReference type="Pfam" id="PF02909">
    <property type="entry name" value="TetR_C_1"/>
    <property type="match status" value="1"/>
</dbReference>
<reference evidence="6 7" key="1">
    <citation type="submission" date="2019-02" db="EMBL/GenBank/DDBJ databases">
        <title>Draft genome sequence of Amycolatopsis sp. 8-3EHSu isolated from roots of Suaeda maritima.</title>
        <authorList>
            <person name="Duangmal K."/>
            <person name="Chantavorakit T."/>
        </authorList>
    </citation>
    <scope>NUCLEOTIDE SEQUENCE [LARGE SCALE GENOMIC DNA]</scope>
    <source>
        <strain evidence="6 7">8-3EHSu</strain>
    </source>
</reference>
<dbReference type="InterPro" id="IPR036271">
    <property type="entry name" value="Tet_transcr_reg_TetR-rel_C_sf"/>
</dbReference>
<dbReference type="PANTHER" id="PTHR30055">
    <property type="entry name" value="HTH-TYPE TRANSCRIPTIONAL REGULATOR RUTR"/>
    <property type="match status" value="1"/>
</dbReference>
<evidence type="ECO:0000313" key="7">
    <source>
        <dbReference type="Proteomes" id="UP000292003"/>
    </source>
</evidence>
<dbReference type="AlphaFoldDB" id="A0A4Q7J6T8"/>
<dbReference type="RefSeq" id="WP_130477456.1">
    <property type="nucleotide sequence ID" value="NZ_SFCC01000011.1"/>
</dbReference>
<dbReference type="Gene3D" id="1.10.10.60">
    <property type="entry name" value="Homeodomain-like"/>
    <property type="match status" value="1"/>
</dbReference>
<evidence type="ECO:0000313" key="6">
    <source>
        <dbReference type="EMBL" id="RZQ61724.1"/>
    </source>
</evidence>
<name>A0A4Q7J6T8_9PSEU</name>
<sequence length="274" mass="29784">MTCVECGAPLTVAGRGRRPRYCSRACQAKAYRARVAAGAVGSAVERRPADPESALAEDGIVATAVTVADAEGLAAASMRRVAAELGVGTMSLYRHVSGKDELVVRMVDAVLAEKPRPDPGLVGWRARAEAAARRDWGIYRAHPWVVKVFTSTRLSMTEQEMTDIEWILAAFGEEGLDIGTTYQLALLVSSYVNGVGMLLAGDVEAERESGESMAQWREARVPLVIERAASGAYPWFAQFIEHEVELPPFDDIFEFGLQRVLDGITPMVEAGRRD</sequence>
<dbReference type="SUPFAM" id="SSF46689">
    <property type="entry name" value="Homeodomain-like"/>
    <property type="match status" value="1"/>
</dbReference>
<keyword evidence="3" id="KW-0804">Transcription</keyword>
<evidence type="ECO:0000256" key="3">
    <source>
        <dbReference type="ARBA" id="ARBA00023163"/>
    </source>
</evidence>
<dbReference type="SUPFAM" id="SSF48498">
    <property type="entry name" value="Tetracyclin repressor-like, C-terminal domain"/>
    <property type="match status" value="1"/>
</dbReference>
<dbReference type="GO" id="GO:0045892">
    <property type="term" value="P:negative regulation of DNA-templated transcription"/>
    <property type="evidence" value="ECO:0007669"/>
    <property type="project" value="InterPro"/>
</dbReference>
<dbReference type="GO" id="GO:0003700">
    <property type="term" value="F:DNA-binding transcription factor activity"/>
    <property type="evidence" value="ECO:0007669"/>
    <property type="project" value="TreeGrafter"/>
</dbReference>
<dbReference type="Gene3D" id="1.10.357.10">
    <property type="entry name" value="Tetracycline Repressor, domain 2"/>
    <property type="match status" value="1"/>
</dbReference>
<evidence type="ECO:0000256" key="1">
    <source>
        <dbReference type="ARBA" id="ARBA00023015"/>
    </source>
</evidence>
<evidence type="ECO:0000259" key="5">
    <source>
        <dbReference type="PROSITE" id="PS50977"/>
    </source>
</evidence>
<dbReference type="PROSITE" id="PS50977">
    <property type="entry name" value="HTH_TETR_2"/>
    <property type="match status" value="1"/>
</dbReference>
<evidence type="ECO:0000256" key="2">
    <source>
        <dbReference type="ARBA" id="ARBA00023125"/>
    </source>
</evidence>
<dbReference type="OrthoDB" id="4540879at2"/>
<gene>
    <name evidence="6" type="ORF">EWH70_22475</name>
</gene>
<dbReference type="InterPro" id="IPR001647">
    <property type="entry name" value="HTH_TetR"/>
</dbReference>
<dbReference type="PANTHER" id="PTHR30055:SF151">
    <property type="entry name" value="TRANSCRIPTIONAL REGULATORY PROTEIN"/>
    <property type="match status" value="1"/>
</dbReference>
<protein>
    <submittedName>
        <fullName evidence="6">TetR/AcrR family transcriptional regulator</fullName>
    </submittedName>
</protein>